<dbReference type="Proteomes" id="UP001140817">
    <property type="component" value="Unassembled WGS sequence"/>
</dbReference>
<gene>
    <name evidence="1" type="ORF">NSA58_15675</name>
</gene>
<sequence>MRNNDESYIKYLNDNYNKDIREDLLELSKYIPESNGSRYYEKNKKILLL</sequence>
<dbReference type="AlphaFoldDB" id="A0A9X2MCG5"/>
<dbReference type="EMBL" id="JANKBY010000267">
    <property type="protein sequence ID" value="MCR1824223.1"/>
    <property type="molecule type" value="Genomic_DNA"/>
</dbReference>
<proteinExistence type="predicted"/>
<reference evidence="1" key="1">
    <citation type="submission" date="2022-07" db="EMBL/GenBank/DDBJ databases">
        <title>Enhanced cultured diversity of the mouse gut microbiota enables custom-made synthetic communities.</title>
        <authorList>
            <person name="Afrizal A."/>
        </authorList>
    </citation>
    <scope>NUCLEOTIDE SEQUENCE</scope>
    <source>
        <strain evidence="1">DSM 29186</strain>
    </source>
</reference>
<comment type="caution">
    <text evidence="1">The sequence shown here is derived from an EMBL/GenBank/DDBJ whole genome shotgun (WGS) entry which is preliminary data.</text>
</comment>
<dbReference type="RefSeq" id="WP_257560659.1">
    <property type="nucleotide sequence ID" value="NZ_JANKBY010000267.1"/>
</dbReference>
<evidence type="ECO:0000313" key="1">
    <source>
        <dbReference type="EMBL" id="MCR1824223.1"/>
    </source>
</evidence>
<evidence type="ECO:0000313" key="2">
    <source>
        <dbReference type="Proteomes" id="UP001140817"/>
    </source>
</evidence>
<name>A0A9X2MCG5_9FIRM</name>
<keyword evidence="2" id="KW-1185">Reference proteome</keyword>
<protein>
    <submittedName>
        <fullName evidence="1">Uncharacterized protein</fullName>
    </submittedName>
</protein>
<accession>A0A9X2MCG5</accession>
<organism evidence="1 2">
    <name type="scientific">Terrisporobacter muris</name>
    <dbReference type="NCBI Taxonomy" id="2963284"/>
    <lineage>
        <taxon>Bacteria</taxon>
        <taxon>Bacillati</taxon>
        <taxon>Bacillota</taxon>
        <taxon>Clostridia</taxon>
        <taxon>Peptostreptococcales</taxon>
        <taxon>Peptostreptococcaceae</taxon>
        <taxon>Terrisporobacter</taxon>
    </lineage>
</organism>